<proteinExistence type="predicted"/>
<name>A0A8D8RAD3_9HEMI</name>
<dbReference type="EMBL" id="HBUF01147330">
    <property type="protein sequence ID" value="CAG6647499.1"/>
    <property type="molecule type" value="Transcribed_RNA"/>
</dbReference>
<sequence length="128" mass="15167">MVEFTPPPPPHHAAVSRGFHKKYHRHGHNVNKFNRNVQNKYPSFERTNQKVKQKKFVFLLLIAERNCQQECRKFLSHPYCVLVLPQTDILFLVQIIIKMQIFITFCNVTDLCNVMSLIPLAHRHLQVY</sequence>
<dbReference type="AlphaFoldDB" id="A0A8D8RAD3"/>
<evidence type="ECO:0000313" key="1">
    <source>
        <dbReference type="EMBL" id="CAG6647499.1"/>
    </source>
</evidence>
<accession>A0A8D8RAD3</accession>
<reference evidence="1" key="1">
    <citation type="submission" date="2021-05" db="EMBL/GenBank/DDBJ databases">
        <authorList>
            <person name="Alioto T."/>
            <person name="Alioto T."/>
            <person name="Gomez Garrido J."/>
        </authorList>
    </citation>
    <scope>NUCLEOTIDE SEQUENCE</scope>
</reference>
<organism evidence="1">
    <name type="scientific">Cacopsylla melanoneura</name>
    <dbReference type="NCBI Taxonomy" id="428564"/>
    <lineage>
        <taxon>Eukaryota</taxon>
        <taxon>Metazoa</taxon>
        <taxon>Ecdysozoa</taxon>
        <taxon>Arthropoda</taxon>
        <taxon>Hexapoda</taxon>
        <taxon>Insecta</taxon>
        <taxon>Pterygota</taxon>
        <taxon>Neoptera</taxon>
        <taxon>Paraneoptera</taxon>
        <taxon>Hemiptera</taxon>
        <taxon>Sternorrhyncha</taxon>
        <taxon>Psylloidea</taxon>
        <taxon>Psyllidae</taxon>
        <taxon>Psyllinae</taxon>
        <taxon>Cacopsylla</taxon>
    </lineage>
</organism>
<protein>
    <submittedName>
        <fullName evidence="1">Uncharacterized protein</fullName>
    </submittedName>
</protein>